<protein>
    <submittedName>
        <fullName evidence="2">Uncharacterized protein</fullName>
    </submittedName>
</protein>
<sequence>MGIDEIATIFRGFERLIIIGAAILALYFGYKLFIAGIDSEQSGEFSGKSFTIKLIKVGPGIFFALFSTSVLITMTWQNVQFSENSKSPSAPDILGSRLTSFFGAEDSSHLKRQLELASQMKSRFQAGQIPKEVFLSSVSSLQKVAAKIYVGKEVYEKCEFFPEKPVTNDCRIYMELIK</sequence>
<dbReference type="EMBL" id="RQXW01000024">
    <property type="protein sequence ID" value="RTE64395.1"/>
    <property type="molecule type" value="Genomic_DNA"/>
</dbReference>
<accession>A0A430KLP3</accession>
<evidence type="ECO:0000256" key="1">
    <source>
        <dbReference type="SAM" id="Phobius"/>
    </source>
</evidence>
<organism evidence="2 3">
    <name type="scientific">Amphritea opalescens</name>
    <dbReference type="NCBI Taxonomy" id="2490544"/>
    <lineage>
        <taxon>Bacteria</taxon>
        <taxon>Pseudomonadati</taxon>
        <taxon>Pseudomonadota</taxon>
        <taxon>Gammaproteobacteria</taxon>
        <taxon>Oceanospirillales</taxon>
        <taxon>Oceanospirillaceae</taxon>
        <taxon>Amphritea</taxon>
    </lineage>
</organism>
<keyword evidence="3" id="KW-1185">Reference proteome</keyword>
<evidence type="ECO:0000313" key="3">
    <source>
        <dbReference type="Proteomes" id="UP000283087"/>
    </source>
</evidence>
<reference evidence="2 3" key="1">
    <citation type="submission" date="2018-11" db="EMBL/GenBank/DDBJ databases">
        <title>The draft genome sequence of Amphritea opalescens ANRC-JH13T.</title>
        <authorList>
            <person name="Fang Z."/>
            <person name="Zhang Y."/>
            <person name="Han X."/>
        </authorList>
    </citation>
    <scope>NUCLEOTIDE SEQUENCE [LARGE SCALE GENOMIC DNA]</scope>
    <source>
        <strain evidence="2 3">ANRC-JH13</strain>
    </source>
</reference>
<feature type="transmembrane region" description="Helical" evidence="1">
    <location>
        <begin position="57"/>
        <end position="76"/>
    </location>
</feature>
<dbReference type="AlphaFoldDB" id="A0A430KLP3"/>
<name>A0A430KLP3_9GAMM</name>
<keyword evidence="1" id="KW-0472">Membrane</keyword>
<keyword evidence="1" id="KW-1133">Transmembrane helix</keyword>
<dbReference type="RefSeq" id="WP_126159984.1">
    <property type="nucleotide sequence ID" value="NZ_RQXW01000024.1"/>
</dbReference>
<proteinExistence type="predicted"/>
<keyword evidence="1" id="KW-0812">Transmembrane</keyword>
<feature type="transmembrane region" description="Helical" evidence="1">
    <location>
        <begin position="16"/>
        <end position="37"/>
    </location>
</feature>
<evidence type="ECO:0000313" key="2">
    <source>
        <dbReference type="EMBL" id="RTE64395.1"/>
    </source>
</evidence>
<dbReference type="Proteomes" id="UP000283087">
    <property type="component" value="Unassembled WGS sequence"/>
</dbReference>
<gene>
    <name evidence="2" type="ORF">EH243_17660</name>
</gene>
<comment type="caution">
    <text evidence="2">The sequence shown here is derived from an EMBL/GenBank/DDBJ whole genome shotgun (WGS) entry which is preliminary data.</text>
</comment>